<keyword evidence="3" id="KW-0614">Plasmid</keyword>
<dbReference type="EMBL" id="MF996509">
    <property type="protein sequence ID" value="AUS92830.1"/>
    <property type="molecule type" value="Genomic_DNA"/>
</dbReference>
<name>A0A2I7ZJM0_9BACI</name>
<sequence>MKSFKFLLGLLLVLGVLVFPHNDASAARVDSKKITSIYTTLKGKVGGTTKVCLRAKGWDWFYNPYVTVYQGKKTVKGKKLKAGQCISFNAGKTATRTYRVEVSRLSVPGTFYFDLHS</sequence>
<accession>A0A2I7ZJM0</accession>
<geneLocation type="plasmid" evidence="3">
    <name>unnamed1</name>
</geneLocation>
<dbReference type="AlphaFoldDB" id="A0A2I7ZJM0"/>
<protein>
    <submittedName>
        <fullName evidence="2">XRE family transcriptional regulator</fullName>
    </submittedName>
</protein>
<organism evidence="3">
    <name type="scientific">Bacillus glycinifermentans</name>
    <dbReference type="NCBI Taxonomy" id="1664069"/>
    <lineage>
        <taxon>Bacteria</taxon>
        <taxon>Bacillati</taxon>
        <taxon>Bacillota</taxon>
        <taxon>Bacilli</taxon>
        <taxon>Bacillales</taxon>
        <taxon>Bacillaceae</taxon>
        <taxon>Bacillus</taxon>
    </lineage>
</organism>
<evidence type="ECO:0000313" key="3">
    <source>
        <dbReference type="EMBL" id="AUS92830.1"/>
    </source>
</evidence>
<evidence type="ECO:0000256" key="1">
    <source>
        <dbReference type="SAM" id="SignalP"/>
    </source>
</evidence>
<dbReference type="RefSeq" id="WP_021838017.1">
    <property type="nucleotide sequence ID" value="NZ_JARRUA010000024.1"/>
</dbReference>
<keyword evidence="1" id="KW-0732">Signal</keyword>
<dbReference type="EMBL" id="MF996509">
    <property type="protein sequence ID" value="AUS92784.1"/>
    <property type="molecule type" value="Genomic_DNA"/>
</dbReference>
<evidence type="ECO:0000313" key="2">
    <source>
        <dbReference type="EMBL" id="AUS92784.1"/>
    </source>
</evidence>
<feature type="signal peptide" evidence="1">
    <location>
        <begin position="1"/>
        <end position="26"/>
    </location>
</feature>
<reference evidence="3" key="1">
    <citation type="submission" date="2017-09" db="EMBL/GenBank/DDBJ databases">
        <title>Sequences of three plasmids isolated from Bacillus glycinfermentans NCCP 15922.</title>
        <authorList>
            <person name="Yu W.-S."/>
            <person name="Do H.-N."/>
            <person name="Cheong H.-M."/>
            <person name="Hwang K.-J."/>
        </authorList>
    </citation>
    <scope>NUCLEOTIDE SEQUENCE</scope>
    <source>
        <strain evidence="3">KBN06P03352</strain>
        <plasmid evidence="3">unnamed1</plasmid>
    </source>
</reference>
<feature type="chain" id="PRO_5014290788" evidence="1">
    <location>
        <begin position="27"/>
        <end position="117"/>
    </location>
</feature>
<proteinExistence type="predicted"/>